<dbReference type="AlphaFoldDB" id="A0A061SJ46"/>
<accession>A0A061SJ46</accession>
<dbReference type="EMBL" id="GBEZ01002082">
    <property type="protein sequence ID" value="JAC82945.1"/>
    <property type="molecule type" value="Transcribed_RNA"/>
</dbReference>
<feature type="non-terminal residue" evidence="1">
    <location>
        <position position="73"/>
    </location>
</feature>
<name>A0A061SJ46_9CHLO</name>
<reference evidence="1" key="1">
    <citation type="submission" date="2014-05" db="EMBL/GenBank/DDBJ databases">
        <title>The transcriptome of the halophilic microalga Tetraselmis sp. GSL018 isolated from the Great Salt Lake, Utah.</title>
        <authorList>
            <person name="Jinkerson R.E."/>
            <person name="D'Adamo S."/>
            <person name="Posewitz M.C."/>
        </authorList>
    </citation>
    <scope>NUCLEOTIDE SEQUENCE</scope>
    <source>
        <strain evidence="1">GSL018</strain>
    </source>
</reference>
<sequence>MSGDGHWCRIGERGRPPPRFGTGGCRLDLVAVWHRDYTPRVAIPSSPRDPLVCHPRHDPIRKGFPALLLARVS</sequence>
<evidence type="ECO:0000313" key="1">
    <source>
        <dbReference type="EMBL" id="JAC82945.1"/>
    </source>
</evidence>
<protein>
    <submittedName>
        <fullName evidence="1">Uncharacterized protein</fullName>
    </submittedName>
</protein>
<organism evidence="1">
    <name type="scientific">Tetraselmis sp. GSL018</name>
    <dbReference type="NCBI Taxonomy" id="582737"/>
    <lineage>
        <taxon>Eukaryota</taxon>
        <taxon>Viridiplantae</taxon>
        <taxon>Chlorophyta</taxon>
        <taxon>core chlorophytes</taxon>
        <taxon>Chlorodendrophyceae</taxon>
        <taxon>Chlorodendrales</taxon>
        <taxon>Chlorodendraceae</taxon>
        <taxon>Tetraselmis</taxon>
    </lineage>
</organism>
<gene>
    <name evidence="1" type="ORF">TSPGSL018_4500</name>
</gene>
<proteinExistence type="predicted"/>